<dbReference type="Gene3D" id="3.40.50.300">
    <property type="entry name" value="P-loop containing nucleotide triphosphate hydrolases"/>
    <property type="match status" value="1"/>
</dbReference>
<keyword evidence="1" id="KW-0802">TPR repeat</keyword>
<evidence type="ECO:0000256" key="1">
    <source>
        <dbReference type="PROSITE-ProRule" id="PRU00339"/>
    </source>
</evidence>
<feature type="compositionally biased region" description="Low complexity" evidence="2">
    <location>
        <begin position="146"/>
        <end position="185"/>
    </location>
</feature>
<feature type="region of interest" description="Disordered" evidence="2">
    <location>
        <begin position="143"/>
        <end position="218"/>
    </location>
</feature>
<dbReference type="InterPro" id="IPR036537">
    <property type="entry name" value="Adaptor_Cbl_N_dom_sf"/>
</dbReference>
<evidence type="ECO:0000259" key="3">
    <source>
        <dbReference type="Pfam" id="PF20703"/>
    </source>
</evidence>
<dbReference type="Pfam" id="PF13424">
    <property type="entry name" value="TPR_12"/>
    <property type="match status" value="3"/>
</dbReference>
<dbReference type="InterPro" id="IPR019734">
    <property type="entry name" value="TPR_rpt"/>
</dbReference>
<dbReference type="OrthoDB" id="771227at2759"/>
<dbReference type="CDD" id="cd21037">
    <property type="entry name" value="MLKL_NTD"/>
    <property type="match status" value="1"/>
</dbReference>
<dbReference type="InterPro" id="IPR049052">
    <property type="entry name" value="nSTAND1"/>
</dbReference>
<dbReference type="InterPro" id="IPR059179">
    <property type="entry name" value="MLKL-like_MCAfunc"/>
</dbReference>
<dbReference type="Gene3D" id="1.20.930.20">
    <property type="entry name" value="Adaptor protein Cbl, N-terminal domain"/>
    <property type="match status" value="1"/>
</dbReference>
<dbReference type="GO" id="GO:0007166">
    <property type="term" value="P:cell surface receptor signaling pathway"/>
    <property type="evidence" value="ECO:0007669"/>
    <property type="project" value="InterPro"/>
</dbReference>
<name>A0A835XP26_9CHLO</name>
<dbReference type="InterPro" id="IPR011990">
    <property type="entry name" value="TPR-like_helical_dom_sf"/>
</dbReference>
<dbReference type="Gene3D" id="1.25.40.10">
    <property type="entry name" value="Tetratricopeptide repeat domain"/>
    <property type="match status" value="3"/>
</dbReference>
<dbReference type="SUPFAM" id="SSF52540">
    <property type="entry name" value="P-loop containing nucleoside triphosphate hydrolases"/>
    <property type="match status" value="1"/>
</dbReference>
<dbReference type="PANTHER" id="PTHR46082:SF6">
    <property type="entry name" value="AAA+ ATPASE DOMAIN-CONTAINING PROTEIN-RELATED"/>
    <property type="match status" value="1"/>
</dbReference>
<keyword evidence="5" id="KW-1185">Reference proteome</keyword>
<dbReference type="PROSITE" id="PS50005">
    <property type="entry name" value="TPR"/>
    <property type="match status" value="2"/>
</dbReference>
<comment type="caution">
    <text evidence="4">The sequence shown here is derived from an EMBL/GenBank/DDBJ whole genome shotgun (WGS) entry which is preliminary data.</text>
</comment>
<reference evidence="4" key="1">
    <citation type="journal article" date="2020" name="bioRxiv">
        <title>Comparative genomics of Chlamydomonas.</title>
        <authorList>
            <person name="Craig R.J."/>
            <person name="Hasan A.R."/>
            <person name="Ness R.W."/>
            <person name="Keightley P.D."/>
        </authorList>
    </citation>
    <scope>NUCLEOTIDE SEQUENCE</scope>
    <source>
        <strain evidence="4">CCAP 11/70</strain>
    </source>
</reference>
<feature type="repeat" description="TPR" evidence="1">
    <location>
        <begin position="1121"/>
        <end position="1154"/>
    </location>
</feature>
<feature type="domain" description="Novel STAND NTPase 1" evidence="3">
    <location>
        <begin position="553"/>
        <end position="727"/>
    </location>
</feature>
<dbReference type="Proteomes" id="UP000612055">
    <property type="component" value="Unassembled WGS sequence"/>
</dbReference>
<dbReference type="SUPFAM" id="SSF48452">
    <property type="entry name" value="TPR-like"/>
    <property type="match status" value="3"/>
</dbReference>
<sequence length="1443" mass="155062">MRHLEVQAQALAKAVASGAASESASSVTPLTPEKPLEDWDAKEAERWFGSLPNAKKWRACLPGLDGGIVAHTWSVKYLIKKGIPEEEAVQLVAFRDEAAARVSDSGTRSSAASSVPAGVKDALDLAGGVTETGTVAFVTPSDEAAKPVAPGGAGPGQAAPEAVTGAATPAADPALPGPGPAALTPSKTAVAAPSSDSSGEPTEEGGAPPTEPKASSLAEKAKKGLVFTRDWVERVGPFLPFPGGEAANLVLAVLDLVDTAVANGDNLRDLKQAAMMFLGTLAEYHKTLEKMKRYKDVVGQYNDLLQGIKAYAESYANRKGVVRLLLAGVDADTFKQLEKRMRALWEQVLLLLEADSNGRVQDVQDVVEGMQAVLTRMASVKDPSREAREFVEQNGGLEAVVAAGQLGLVVKKLDVGDRVTIEYIETVSSLLRAHLNKGPHQHITQPDLQTFWFKQFGSEPEVPWLVFWGKFPSKLTETLADAALVKELSDLLADEARRQALQRALDKYDPIKLSVWELYLAFDESEALLPQVRRLLGDQRFTPQSQLPPLPAHYTGRDYEAEVVAAHLRQRGSLLLLAPGGMGKSSLAADVAARLLRSEGLASRAARALWVELREAGSVEAVEARFCAALGVKAETSDNAARILVALRALAEKAGQGDGSGGSSAAGAAVVVVDNAEDALQHPAAAEALRGLIRKVLEEAPAVRLLLTSREPLGGGLALEERRVGAIDRHAAARLVQAAAADLTIDQAEKVADACQGVPLVLKLVSEALVYGRLTLESLPTLKAAAAAADGDPTRATVGLVLKSLHARQLEAAACLAVFPSAFNAKAADAVLALPGSQPRALLKELYEHGVLNRVGGQRYIMHMLVREQAVKLGAPGDKTFQPRAEGRFAQLMLRQLQDWSVMLRTKEQWPLSLTAAREQQADLGCLFELLQGLTPEHGLDVADVALGLTDQVADLLIYLGLIRQMRGPCEALLAQLESAAPEAAAGQRVDAAMASVLYMLGEVHRTDGRYDKAVAVAERSLDLRRHALGPEHPDTFASMDRLALCIYACGRCEEAEPLLFTALEQRQRILGGKHPDTISALNNLAICVHSLGGFYKAAPLYRKALALYQEVLGPEHPDTNVAITNMASCLQDQGRFQEAEELYRKALTLRQRVLGPKHPEVIDLLNLLASCMQARGRYEEAELLYREALELSQRLLGPEHPTTIGSFSHLAVCLQDRGRDDQAEPLFRQALDLAKCSDMLGPEHASTIACMQNLASCIQARGRYMEAELLYRQALELAQCVQGAEHPDTITTIRSLVGCLHDRGRSEDAGEALYRKALALSLRALGPEYPDTIASMSALANWLMAHGRLGEAKPLYRQALDLQQSMLGPEHPDTIACRDDLTACLRACNGRALQLGKRVLGLALVVGLLPSVVVQRRRLHRDGSRLVGTGRMVQEYGTISSG</sequence>
<protein>
    <recommendedName>
        <fullName evidence="3">Novel STAND NTPase 1 domain-containing protein</fullName>
    </recommendedName>
</protein>
<evidence type="ECO:0000313" key="5">
    <source>
        <dbReference type="Proteomes" id="UP000612055"/>
    </source>
</evidence>
<dbReference type="SMART" id="SM00028">
    <property type="entry name" value="TPR"/>
    <property type="match status" value="7"/>
</dbReference>
<feature type="repeat" description="TPR" evidence="1">
    <location>
        <begin position="995"/>
        <end position="1028"/>
    </location>
</feature>
<proteinExistence type="predicted"/>
<dbReference type="InterPro" id="IPR053137">
    <property type="entry name" value="NLR-like"/>
</dbReference>
<organism evidence="4 5">
    <name type="scientific">Edaphochlamys debaryana</name>
    <dbReference type="NCBI Taxonomy" id="47281"/>
    <lineage>
        <taxon>Eukaryota</taxon>
        <taxon>Viridiplantae</taxon>
        <taxon>Chlorophyta</taxon>
        <taxon>core chlorophytes</taxon>
        <taxon>Chlorophyceae</taxon>
        <taxon>CS clade</taxon>
        <taxon>Chlamydomonadales</taxon>
        <taxon>Chlamydomonadales incertae sedis</taxon>
        <taxon>Edaphochlamys</taxon>
    </lineage>
</organism>
<dbReference type="PANTHER" id="PTHR46082">
    <property type="entry name" value="ATP/GTP-BINDING PROTEIN-RELATED"/>
    <property type="match status" value="1"/>
</dbReference>
<gene>
    <name evidence="4" type="ORF">HYH03_014008</name>
</gene>
<evidence type="ECO:0000256" key="2">
    <source>
        <dbReference type="SAM" id="MobiDB-lite"/>
    </source>
</evidence>
<dbReference type="Pfam" id="PF20703">
    <property type="entry name" value="nSTAND1"/>
    <property type="match status" value="1"/>
</dbReference>
<accession>A0A835XP26</accession>
<dbReference type="InterPro" id="IPR027417">
    <property type="entry name" value="P-loop_NTPase"/>
</dbReference>
<dbReference type="EMBL" id="JAEHOE010000097">
    <property type="protein sequence ID" value="KAG2487441.1"/>
    <property type="molecule type" value="Genomic_DNA"/>
</dbReference>
<dbReference type="Pfam" id="PF13374">
    <property type="entry name" value="TPR_10"/>
    <property type="match status" value="3"/>
</dbReference>
<evidence type="ECO:0000313" key="4">
    <source>
        <dbReference type="EMBL" id="KAG2487441.1"/>
    </source>
</evidence>